<proteinExistence type="predicted"/>
<dbReference type="GO" id="GO:0003968">
    <property type="term" value="F:RNA-directed RNA polymerase activity"/>
    <property type="evidence" value="ECO:0007669"/>
    <property type="project" value="UniProtKB-KW"/>
</dbReference>
<dbReference type="EMBL" id="BK010431">
    <property type="protein sequence ID" value="DAB41749.1"/>
    <property type="molecule type" value="Genomic_RNA"/>
</dbReference>
<name>A0ABM9WIP2_9VIRU</name>
<dbReference type="PANTHER" id="PTHR34456:SF13">
    <property type="entry name" value="REVERSE TRANSCRIPTASE DOMAIN-CONTAINING PROTEIN"/>
    <property type="match status" value="1"/>
</dbReference>
<evidence type="ECO:0000256" key="1">
    <source>
        <dbReference type="ARBA" id="ARBA00022484"/>
    </source>
</evidence>
<sequence length="763" mass="87200">MTLFTNFVDKLRVDPWRGIFEHTRRLRGFLIRIQIIVASHPTLEVAIASISFARKCKHLAKQSGLLFTALYLKQCSVCLQQYYARCTPIEGDSLAVYVSLSKSGIPRIIPRHHRNQIGVRDARSDYLVKLYLSWFSVNKIVKLAKPVKASTFESIVQDPLDIERVKGVLGRIKSSFPIINKKYLPWLTSIPLHKGMKWVPTWKSTPNDDRQFHAKELQPTIFTSLKHEIAAFAHQLNVIHSFQDGIFSPGILFRERTLWPLDYRGNAESCNQDLDYYERSTLAVGFQSVASAYDSSWLRPGRLAQVVEGGGKRRIFGIGNYIKQRLLHPVHDWAMQVLSRIPTDGTFDQNAPIHRLAQKKSLEYIASFDLKSATDRWPVSVIHDTFAVMFGSTLASCVVNGCLALNSFWVGPPITKKTSLVCFRTGQPLGYYGSWALFALSHHYIVWLAAERIYPDRGPFLRYALLGDDIVIADKGVAEEYRKILDELGVTISLSKSIISEYGALEFAKQFWVNGIQKNLSPVAAKAVLVSRSIMGLSQLADKYGVTSPSCLLRMAGAGFRVRSSIKSTNLGKKWKRLLIVASKPPKRSRTTLHWWLSGDKPMSPYVKAIMVRMIVKEFKPKELKLPEDRMFEGEMVMSEYTLTRNWLSQWLRWLLWYCQVALGPDPKIYELLDCPVIPTTWQRSTYDVTIKRFGLLWKCYDIGCQYSSDWFPSVLEPLIVGIHPSSIERKIKDVYCCKIEGDRYIVSHFCVYFYLTSESRSK</sequence>
<dbReference type="GeneID" id="80537150"/>
<evidence type="ECO:0000313" key="4">
    <source>
        <dbReference type="EMBL" id="DAB41749.1"/>
    </source>
</evidence>
<evidence type="ECO:0000313" key="5">
    <source>
        <dbReference type="Proteomes" id="UP000832085"/>
    </source>
</evidence>
<dbReference type="RefSeq" id="YP_010798879.1">
    <property type="nucleotide sequence ID" value="NC_076529.1"/>
</dbReference>
<dbReference type="Pfam" id="PF05919">
    <property type="entry name" value="Mitovir_RNA_pol"/>
    <property type="match status" value="1"/>
</dbReference>
<evidence type="ECO:0000256" key="3">
    <source>
        <dbReference type="ARBA" id="ARBA00022695"/>
    </source>
</evidence>
<keyword evidence="5" id="KW-1185">Reference proteome</keyword>
<dbReference type="Proteomes" id="UP000832085">
    <property type="component" value="Segment"/>
</dbReference>
<dbReference type="InterPro" id="IPR008686">
    <property type="entry name" value="RNA_pol_mitovir"/>
</dbReference>
<reference evidence="4 5" key="1">
    <citation type="journal article" date="2018" name="Virology">
        <title>Evidence for contemporary plant mitoviruses.</title>
        <authorList>
            <person name="Nibert M.L."/>
            <person name="Vong M."/>
            <person name="Fugate K.K."/>
            <person name="Debat H.J."/>
        </authorList>
    </citation>
    <scope>NUCLEOTIDE SEQUENCE [LARGE SCALE GENOMIC DNA]</scope>
    <source>
        <strain evidence="4 5">HuluMV1-Karahanasou</strain>
    </source>
</reference>
<keyword evidence="2" id="KW-0808">Transferase</keyword>
<keyword evidence="1 4" id="KW-0696">RNA-directed RNA polymerase</keyword>
<dbReference type="SUPFAM" id="SSF56672">
    <property type="entry name" value="DNA/RNA polymerases"/>
    <property type="match status" value="1"/>
</dbReference>
<gene>
    <name evidence="4" type="primary">RdRp</name>
</gene>
<dbReference type="InterPro" id="IPR043502">
    <property type="entry name" value="DNA/RNA_pol_sf"/>
</dbReference>
<protein>
    <submittedName>
        <fullName evidence="4">RNA-dependent RNA polymerase</fullName>
    </submittedName>
</protein>
<accession>A0ABM9WIP2</accession>
<keyword evidence="3" id="KW-0548">Nucleotidyltransferase</keyword>
<dbReference type="PANTHER" id="PTHR34456">
    <property type="entry name" value="MITOVIRUS RNA-DEPENDENT RNA POLYMERASE"/>
    <property type="match status" value="1"/>
</dbReference>
<organism evidence="4 5">
    <name type="scientific">Humulus lupulus mitovirus 1</name>
    <dbReference type="NCBI Taxonomy" id="2080461"/>
    <lineage>
        <taxon>Viruses</taxon>
        <taxon>Riboviria</taxon>
        <taxon>Orthornavirae</taxon>
        <taxon>Lenarviricota</taxon>
        <taxon>Howeltoviricetes</taxon>
        <taxon>Cryppavirales</taxon>
        <taxon>Mitoviridae</taxon>
        <taxon>Duamitovirus</taxon>
        <taxon>Duamitovirus hulu1</taxon>
    </lineage>
</organism>
<evidence type="ECO:0000256" key="2">
    <source>
        <dbReference type="ARBA" id="ARBA00022679"/>
    </source>
</evidence>